<evidence type="ECO:0000313" key="3">
    <source>
        <dbReference type="Proteomes" id="UP000297527"/>
    </source>
</evidence>
<sequence>MSRKLSVRNLPFEADESSAPLQQDQETIRRRVGYRPENQLEYSNVERFTPDTKFRDDPLFLKILSGVADVQIAGPKREILNGHGSEQYAGQSCKERIKNWISHVQSESENFTKYEYDMNEDINNGDITLNGYAVNASLPSPAEHFETKEEVDYRIQSVIDFVFHATVPLAFLAKSASDANIDESYKSEIGSDGS</sequence>
<dbReference type="AlphaFoldDB" id="A0A4Z1I1X2"/>
<feature type="region of interest" description="Disordered" evidence="1">
    <location>
        <begin position="1"/>
        <end position="29"/>
    </location>
</feature>
<gene>
    <name evidence="2" type="ORF">BCON_0177g00240</name>
</gene>
<organism evidence="2 3">
    <name type="scientific">Botryotinia convoluta</name>
    <dbReference type="NCBI Taxonomy" id="54673"/>
    <lineage>
        <taxon>Eukaryota</taxon>
        <taxon>Fungi</taxon>
        <taxon>Dikarya</taxon>
        <taxon>Ascomycota</taxon>
        <taxon>Pezizomycotina</taxon>
        <taxon>Leotiomycetes</taxon>
        <taxon>Helotiales</taxon>
        <taxon>Sclerotiniaceae</taxon>
        <taxon>Botryotinia</taxon>
    </lineage>
</organism>
<proteinExistence type="predicted"/>
<keyword evidence="3" id="KW-1185">Reference proteome</keyword>
<reference evidence="2 3" key="1">
    <citation type="submission" date="2017-12" db="EMBL/GenBank/DDBJ databases">
        <title>Comparative genomics of Botrytis spp.</title>
        <authorList>
            <person name="Valero-Jimenez C.A."/>
            <person name="Tapia P."/>
            <person name="Veloso J."/>
            <person name="Silva-Moreno E."/>
            <person name="Staats M."/>
            <person name="Valdes J.H."/>
            <person name="Van Kan J.A.L."/>
        </authorList>
    </citation>
    <scope>NUCLEOTIDE SEQUENCE [LARGE SCALE GENOMIC DNA]</scope>
    <source>
        <strain evidence="2 3">MUCL11595</strain>
    </source>
</reference>
<evidence type="ECO:0000256" key="1">
    <source>
        <dbReference type="SAM" id="MobiDB-lite"/>
    </source>
</evidence>
<protein>
    <submittedName>
        <fullName evidence="2">Uncharacterized protein</fullName>
    </submittedName>
</protein>
<dbReference type="Proteomes" id="UP000297527">
    <property type="component" value="Unassembled WGS sequence"/>
</dbReference>
<accession>A0A4Z1I1X2</accession>
<evidence type="ECO:0000313" key="2">
    <source>
        <dbReference type="EMBL" id="TGO50747.1"/>
    </source>
</evidence>
<name>A0A4Z1I1X2_9HELO</name>
<dbReference type="OrthoDB" id="3540235at2759"/>
<dbReference type="EMBL" id="PQXN01000177">
    <property type="protein sequence ID" value="TGO50747.1"/>
    <property type="molecule type" value="Genomic_DNA"/>
</dbReference>
<comment type="caution">
    <text evidence="2">The sequence shown here is derived from an EMBL/GenBank/DDBJ whole genome shotgun (WGS) entry which is preliminary data.</text>
</comment>